<organism evidence="1">
    <name type="scientific">uncultured Caudovirales phage</name>
    <dbReference type="NCBI Taxonomy" id="2100421"/>
    <lineage>
        <taxon>Viruses</taxon>
        <taxon>Duplodnaviria</taxon>
        <taxon>Heunggongvirae</taxon>
        <taxon>Uroviricota</taxon>
        <taxon>Caudoviricetes</taxon>
        <taxon>Peduoviridae</taxon>
        <taxon>Maltschvirus</taxon>
        <taxon>Maltschvirus maltsch</taxon>
    </lineage>
</organism>
<protein>
    <recommendedName>
        <fullName evidence="4">Phage tail assembly chaperone protein</fullName>
    </recommendedName>
</protein>
<name>A0A6J5RSL3_9CAUD</name>
<accession>A0A6J5RSL3</accession>
<evidence type="ECO:0008006" key="4">
    <source>
        <dbReference type="Google" id="ProtNLM"/>
    </source>
</evidence>
<evidence type="ECO:0000313" key="2">
    <source>
        <dbReference type="EMBL" id="CAB4205554.1"/>
    </source>
</evidence>
<gene>
    <name evidence="1" type="ORF">UFOVP1286_15</name>
    <name evidence="2" type="ORF">UFOVP1407_45</name>
    <name evidence="3" type="ORF">UFOVP1640_12</name>
</gene>
<evidence type="ECO:0000313" key="3">
    <source>
        <dbReference type="EMBL" id="CAB4221611.1"/>
    </source>
</evidence>
<sequence length="122" mass="13734">MINYPLILSINYTNDPWSIIGNDYETLEWFSDTPKPTQEELDALWSSTEETQAKNTCKQQATAILQSTDWTSIADVGDPTKSNPYLVNQAAFISYRSTVRNLAVNPVENPVFPTAPTEEWSS</sequence>
<proteinExistence type="predicted"/>
<dbReference type="EMBL" id="LR797504">
    <property type="protein sequence ID" value="CAB4221611.1"/>
    <property type="molecule type" value="Genomic_DNA"/>
</dbReference>
<dbReference type="EMBL" id="LR797247">
    <property type="protein sequence ID" value="CAB4195355.1"/>
    <property type="molecule type" value="Genomic_DNA"/>
</dbReference>
<dbReference type="EMBL" id="LR797360">
    <property type="protein sequence ID" value="CAB4205554.1"/>
    <property type="molecule type" value="Genomic_DNA"/>
</dbReference>
<reference evidence="1" key="1">
    <citation type="submission" date="2020-05" db="EMBL/GenBank/DDBJ databases">
        <authorList>
            <person name="Chiriac C."/>
            <person name="Salcher M."/>
            <person name="Ghai R."/>
            <person name="Kavagutti S V."/>
        </authorList>
    </citation>
    <scope>NUCLEOTIDE SEQUENCE</scope>
</reference>
<evidence type="ECO:0000313" key="1">
    <source>
        <dbReference type="EMBL" id="CAB4195355.1"/>
    </source>
</evidence>